<dbReference type="AlphaFoldDB" id="X0S2A2"/>
<feature type="domain" description="DUF2202" evidence="1">
    <location>
        <begin position="51"/>
        <end position="114"/>
    </location>
</feature>
<accession>X0S2A2</accession>
<evidence type="ECO:0000259" key="1">
    <source>
        <dbReference type="Pfam" id="PF09968"/>
    </source>
</evidence>
<name>X0S2A2_9ZZZZ</name>
<dbReference type="EMBL" id="BARS01000301">
    <property type="protein sequence ID" value="GAF75208.1"/>
    <property type="molecule type" value="Genomic_DNA"/>
</dbReference>
<proteinExistence type="predicted"/>
<organism evidence="2">
    <name type="scientific">marine sediment metagenome</name>
    <dbReference type="NCBI Taxonomy" id="412755"/>
    <lineage>
        <taxon>unclassified sequences</taxon>
        <taxon>metagenomes</taxon>
        <taxon>ecological metagenomes</taxon>
    </lineage>
</organism>
<reference evidence="2" key="1">
    <citation type="journal article" date="2014" name="Front. Microbiol.">
        <title>High frequency of phylogenetically diverse reductive dehalogenase-homologous genes in deep subseafloor sedimentary metagenomes.</title>
        <authorList>
            <person name="Kawai M."/>
            <person name="Futagami T."/>
            <person name="Toyoda A."/>
            <person name="Takaki Y."/>
            <person name="Nishi S."/>
            <person name="Hori S."/>
            <person name="Arai W."/>
            <person name="Tsubouchi T."/>
            <person name="Morono Y."/>
            <person name="Uchiyama I."/>
            <person name="Ito T."/>
            <person name="Fujiyama A."/>
            <person name="Inagaki F."/>
            <person name="Takami H."/>
        </authorList>
    </citation>
    <scope>NUCLEOTIDE SEQUENCE</scope>
    <source>
        <strain evidence="2">Expedition CK06-06</strain>
    </source>
</reference>
<protein>
    <recommendedName>
        <fullName evidence="1">DUF2202 domain-containing protein</fullName>
    </recommendedName>
</protein>
<dbReference type="Gene3D" id="1.20.1260.10">
    <property type="match status" value="1"/>
</dbReference>
<dbReference type="Pfam" id="PF09968">
    <property type="entry name" value="DUF2202"/>
    <property type="match status" value="1"/>
</dbReference>
<feature type="non-terminal residue" evidence="2">
    <location>
        <position position="115"/>
    </location>
</feature>
<gene>
    <name evidence="2" type="ORF">S01H1_00787</name>
</gene>
<dbReference type="InterPro" id="IPR019243">
    <property type="entry name" value="DUF2202"/>
</dbReference>
<sequence>MTKIKKLLLITLSMLLLVSMSVLAQTSDTSFSGSINEVIATIDKNNLDEIEKEGLFLMREEEKLARDIYLNLYEKWDLKTFYNIAQSEKTHMEAIKLLLDRYDLKDPIGKDIIGV</sequence>
<comment type="caution">
    <text evidence="2">The sequence shown here is derived from an EMBL/GenBank/DDBJ whole genome shotgun (WGS) entry which is preliminary data.</text>
</comment>
<evidence type="ECO:0000313" key="2">
    <source>
        <dbReference type="EMBL" id="GAF75208.1"/>
    </source>
</evidence>
<dbReference type="InterPro" id="IPR012347">
    <property type="entry name" value="Ferritin-like"/>
</dbReference>